<comment type="subcellular location">
    <subcellularLocation>
        <location evidence="1 14">Cell membrane</location>
        <topology evidence="1 14">Single-pass membrane protein</topology>
    </subcellularLocation>
</comment>
<comment type="similarity">
    <text evidence="2 14 15">Belongs to the ATPase B chain family.</text>
</comment>
<evidence type="ECO:0000256" key="3">
    <source>
        <dbReference type="ARBA" id="ARBA00022448"/>
    </source>
</evidence>
<dbReference type="Proteomes" id="UP001589890">
    <property type="component" value="Unassembled WGS sequence"/>
</dbReference>
<dbReference type="Gene3D" id="1.20.5.620">
    <property type="entry name" value="F1F0 ATP synthase subunit B, membrane domain"/>
    <property type="match status" value="1"/>
</dbReference>
<dbReference type="InterPro" id="IPR028987">
    <property type="entry name" value="ATP_synth_B-like_membr_sf"/>
</dbReference>
<dbReference type="EMBL" id="JBHLTC010000029">
    <property type="protein sequence ID" value="MFC0626790.1"/>
    <property type="molecule type" value="Genomic_DNA"/>
</dbReference>
<keyword evidence="16" id="KW-0175">Coiled coil</keyword>
<evidence type="ECO:0000256" key="11">
    <source>
        <dbReference type="ARBA" id="ARBA00023310"/>
    </source>
</evidence>
<dbReference type="SUPFAM" id="SSF81573">
    <property type="entry name" value="F1F0 ATP synthase subunit B, membrane domain"/>
    <property type="match status" value="1"/>
</dbReference>
<reference evidence="17 18" key="1">
    <citation type="submission" date="2024-09" db="EMBL/GenBank/DDBJ databases">
        <authorList>
            <person name="Sun Q."/>
            <person name="Mori K."/>
        </authorList>
    </citation>
    <scope>NUCLEOTIDE SEQUENCE [LARGE SCALE GENOMIC DNA]</scope>
    <source>
        <strain evidence="17 18">CGMCC 1.15906</strain>
    </source>
</reference>
<evidence type="ECO:0000256" key="13">
    <source>
        <dbReference type="ARBA" id="ARBA00025830"/>
    </source>
</evidence>
<dbReference type="InterPro" id="IPR002146">
    <property type="entry name" value="ATP_synth_b/b'su_bac/chlpt"/>
</dbReference>
<dbReference type="InterPro" id="IPR050059">
    <property type="entry name" value="ATP_synthase_B_chain"/>
</dbReference>
<keyword evidence="6 14" id="KW-0812">Transmembrane</keyword>
<comment type="subunit">
    <text evidence="13 14">F-type ATPases have 2 components, F(1) - the catalytic core - and F(0) - the membrane proton channel. F(1) has five subunits: alpha(3), beta(3), gamma(1), delta(1), epsilon(1). F(0) has three main subunits: a(1), b(2) and c(10-14). The alpha and beta chains form an alternating ring which encloses part of the gamma chain. F(1) is attached to F(0) by a central stalk formed by the gamma and epsilon chains, while a peripheral stalk is formed by the delta and b chains.</text>
</comment>
<evidence type="ECO:0000256" key="16">
    <source>
        <dbReference type="SAM" id="Coils"/>
    </source>
</evidence>
<evidence type="ECO:0000313" key="17">
    <source>
        <dbReference type="EMBL" id="MFC0626790.1"/>
    </source>
</evidence>
<dbReference type="PANTHER" id="PTHR33445:SF1">
    <property type="entry name" value="ATP SYNTHASE SUBUNIT B"/>
    <property type="match status" value="1"/>
</dbReference>
<protein>
    <recommendedName>
        <fullName evidence="14">ATP synthase subunit b</fullName>
    </recommendedName>
    <alternativeName>
        <fullName evidence="14">ATP synthase F(0) sector subunit b</fullName>
    </alternativeName>
    <alternativeName>
        <fullName evidence="14">ATPase subunit I</fullName>
    </alternativeName>
    <alternativeName>
        <fullName evidence="14">F-type ATPase subunit b</fullName>
        <shortName evidence="14">F-ATPase subunit b</shortName>
    </alternativeName>
</protein>
<keyword evidence="4 14" id="KW-1003">Cell membrane</keyword>
<name>A0ABV6QQ79_9ACTN</name>
<feature type="coiled-coil region" evidence="16">
    <location>
        <begin position="61"/>
        <end position="103"/>
    </location>
</feature>
<feature type="transmembrane region" description="Helical" evidence="14">
    <location>
        <begin position="28"/>
        <end position="47"/>
    </location>
</feature>
<sequence length="192" mass="20952">MLTKVLPLTEAAGEAHEQSPLMPHTAEVIFGFVFLILLAIAFAKVVVPKFEKAYADRTAAIEGGMNEAKQAQAEAKAALEKYNAQLAEARQEAARIREDAREQGAVIIAEMREQANAEAERIVTHARTQIEAERTQAVAQLRSEVGAVATQLAGRIVGESLEDEARQRRTVERFLAELESQESAAQAVGTER</sequence>
<accession>A0ABV6QQ79</accession>
<evidence type="ECO:0000256" key="1">
    <source>
        <dbReference type="ARBA" id="ARBA00004162"/>
    </source>
</evidence>
<comment type="function">
    <text evidence="12 14">F(1)F(0) ATP synthase produces ATP from ADP in the presence of a proton or sodium gradient. F-type ATPases consist of two structural domains, F(1) containing the extramembraneous catalytic core and F(0) containing the membrane proton channel, linked together by a central stalk and a peripheral stalk. During catalysis, ATP synthesis in the catalytic domain of F(1) is coupled via a rotary mechanism of the central stalk subunits to proton translocation.</text>
</comment>
<keyword evidence="10 14" id="KW-0472">Membrane</keyword>
<dbReference type="RefSeq" id="WP_380050790.1">
    <property type="nucleotide sequence ID" value="NZ_JBHLTC010000029.1"/>
</dbReference>
<dbReference type="NCBIfam" id="NF004412">
    <property type="entry name" value="PRK05759.1-3"/>
    <property type="match status" value="1"/>
</dbReference>
<keyword evidence="8 14" id="KW-1133">Transmembrane helix</keyword>
<keyword evidence="18" id="KW-1185">Reference proteome</keyword>
<comment type="caution">
    <text evidence="17">The sequence shown here is derived from an EMBL/GenBank/DDBJ whole genome shotgun (WGS) entry which is preliminary data.</text>
</comment>
<evidence type="ECO:0000256" key="9">
    <source>
        <dbReference type="ARBA" id="ARBA00023065"/>
    </source>
</evidence>
<evidence type="ECO:0000256" key="8">
    <source>
        <dbReference type="ARBA" id="ARBA00022989"/>
    </source>
</evidence>
<dbReference type="Pfam" id="PF00430">
    <property type="entry name" value="ATP-synt_B"/>
    <property type="match status" value="1"/>
</dbReference>
<keyword evidence="7 14" id="KW-0375">Hydrogen ion transport</keyword>
<dbReference type="NCBIfam" id="TIGR01144">
    <property type="entry name" value="ATP_synt_b"/>
    <property type="match status" value="1"/>
</dbReference>
<evidence type="ECO:0000256" key="6">
    <source>
        <dbReference type="ARBA" id="ARBA00022692"/>
    </source>
</evidence>
<organism evidence="17 18">
    <name type="scientific">Kribbella deserti</name>
    <dbReference type="NCBI Taxonomy" id="1926257"/>
    <lineage>
        <taxon>Bacteria</taxon>
        <taxon>Bacillati</taxon>
        <taxon>Actinomycetota</taxon>
        <taxon>Actinomycetes</taxon>
        <taxon>Propionibacteriales</taxon>
        <taxon>Kribbellaceae</taxon>
        <taxon>Kribbella</taxon>
    </lineage>
</organism>
<dbReference type="InterPro" id="IPR005864">
    <property type="entry name" value="ATP_synth_F0_bsu_bac"/>
</dbReference>
<dbReference type="HAMAP" id="MF_01398">
    <property type="entry name" value="ATP_synth_b_bprime"/>
    <property type="match status" value="1"/>
</dbReference>
<dbReference type="PANTHER" id="PTHR33445">
    <property type="entry name" value="ATP SYNTHASE SUBUNIT B', CHLOROPLASTIC"/>
    <property type="match status" value="1"/>
</dbReference>
<keyword evidence="11 14" id="KW-0066">ATP synthesis</keyword>
<evidence type="ECO:0000256" key="5">
    <source>
        <dbReference type="ARBA" id="ARBA00022547"/>
    </source>
</evidence>
<evidence type="ECO:0000256" key="7">
    <source>
        <dbReference type="ARBA" id="ARBA00022781"/>
    </source>
</evidence>
<evidence type="ECO:0000256" key="15">
    <source>
        <dbReference type="RuleBase" id="RU003848"/>
    </source>
</evidence>
<keyword evidence="3 14" id="KW-0813">Transport</keyword>
<evidence type="ECO:0000256" key="14">
    <source>
        <dbReference type="HAMAP-Rule" id="MF_01398"/>
    </source>
</evidence>
<proteinExistence type="inferred from homology"/>
<comment type="function">
    <text evidence="14">Component of the F(0) channel, it forms part of the peripheral stalk, linking F(1) to F(0).</text>
</comment>
<dbReference type="CDD" id="cd06503">
    <property type="entry name" value="ATP-synt_Fo_b"/>
    <property type="match status" value="1"/>
</dbReference>
<evidence type="ECO:0000256" key="10">
    <source>
        <dbReference type="ARBA" id="ARBA00023136"/>
    </source>
</evidence>
<keyword evidence="5 14" id="KW-0138">CF(0)</keyword>
<keyword evidence="9 14" id="KW-0406">Ion transport</keyword>
<evidence type="ECO:0000256" key="2">
    <source>
        <dbReference type="ARBA" id="ARBA00005513"/>
    </source>
</evidence>
<evidence type="ECO:0000256" key="4">
    <source>
        <dbReference type="ARBA" id="ARBA00022475"/>
    </source>
</evidence>
<evidence type="ECO:0000256" key="12">
    <source>
        <dbReference type="ARBA" id="ARBA00025198"/>
    </source>
</evidence>
<gene>
    <name evidence="14" type="primary">atpF</name>
    <name evidence="17" type="ORF">ACFFGN_22110</name>
</gene>
<evidence type="ECO:0000313" key="18">
    <source>
        <dbReference type="Proteomes" id="UP001589890"/>
    </source>
</evidence>